<evidence type="ECO:0008006" key="3">
    <source>
        <dbReference type="Google" id="ProtNLM"/>
    </source>
</evidence>
<dbReference type="InterPro" id="IPR014917">
    <property type="entry name" value="DUF1800"/>
</dbReference>
<dbReference type="Proteomes" id="UP000681075">
    <property type="component" value="Unassembled WGS sequence"/>
</dbReference>
<dbReference type="Pfam" id="PF08811">
    <property type="entry name" value="DUF1800"/>
    <property type="match status" value="1"/>
</dbReference>
<sequence length="520" mass="57420">MPATTLAPFLACTRLGFGASPRDIERIRAQGFSRWLDAQLAPPSGDDADTASRIASARLRIKYAANPGQEIAAVDEARPLHALDQSISETWQLLDGGQKVANQERVRPRYELVVATLLRGMHSPWQLRERMVEFWHDHFNVQGFDAQVAVALPTYDRDVIRKHALGNFRDLLGAVAQSTAMLVYLNNRSSRAGSANENYARELFELHTLGRGAYLNAQYDKWRAVPGALQGKPSGYIDQDVYEAARAFTGWTIEDGGTVANGRKLPKTGRFTYVDSFHDGYQKRILAREFDPFRPAMRDGEDVLDLVATHPATANFVAGKLVRRFIEDTPPPGLVARVADVFRRNANAHDQIARTMRAIATAPELTEAAGRKARRPAELVIALARGLDHELTVTDQFIGVLDGSGQRLFGWPAPTGHPDDAASWLGTQAMRQRWQLVLGVLENSWGTGEFDAPSLTPSGTHTNGEIVAAWQERLLGARDAGQAQAILTAMKLPDDAPPQNVQRLRRMVAYVAMSPGFQMR</sequence>
<protein>
    <recommendedName>
        <fullName evidence="3">DUF1800 domain-containing protein</fullName>
    </recommendedName>
</protein>
<proteinExistence type="predicted"/>
<comment type="caution">
    <text evidence="1">The sequence shown here is derived from an EMBL/GenBank/DDBJ whole genome shotgun (WGS) entry which is preliminary data.</text>
</comment>
<dbReference type="AlphaFoldDB" id="A0A8S8XIC4"/>
<name>A0A8S8XIC4_9PROT</name>
<evidence type="ECO:0000313" key="1">
    <source>
        <dbReference type="EMBL" id="GIL41367.1"/>
    </source>
</evidence>
<reference evidence="1" key="1">
    <citation type="submission" date="2021-02" db="EMBL/GenBank/DDBJ databases">
        <title>Genome sequence of Rhodospirillales sp. strain TMPK1 isolated from soil.</title>
        <authorList>
            <person name="Nakai R."/>
            <person name="Kusada H."/>
            <person name="Tamaki H."/>
        </authorList>
    </citation>
    <scope>NUCLEOTIDE SEQUENCE</scope>
    <source>
        <strain evidence="1">TMPK1</strain>
    </source>
</reference>
<gene>
    <name evidence="1" type="ORF">TMPK1_36040</name>
</gene>
<keyword evidence="2" id="KW-1185">Reference proteome</keyword>
<evidence type="ECO:0000313" key="2">
    <source>
        <dbReference type="Proteomes" id="UP000681075"/>
    </source>
</evidence>
<organism evidence="1 2">
    <name type="scientific">Roseiterribacter gracilis</name>
    <dbReference type="NCBI Taxonomy" id="2812848"/>
    <lineage>
        <taxon>Bacteria</taxon>
        <taxon>Pseudomonadati</taxon>
        <taxon>Pseudomonadota</taxon>
        <taxon>Alphaproteobacteria</taxon>
        <taxon>Rhodospirillales</taxon>
        <taxon>Roseiterribacteraceae</taxon>
        <taxon>Roseiterribacter</taxon>
    </lineage>
</organism>
<dbReference type="EMBL" id="BOPV01000001">
    <property type="protein sequence ID" value="GIL41367.1"/>
    <property type="molecule type" value="Genomic_DNA"/>
</dbReference>
<dbReference type="RefSeq" id="WP_420244820.1">
    <property type="nucleotide sequence ID" value="NZ_BOPV01000001.1"/>
</dbReference>
<accession>A0A8S8XIC4</accession>